<dbReference type="Pfam" id="PF09617">
    <property type="entry name" value="Cas_GSU0053"/>
    <property type="match status" value="1"/>
</dbReference>
<feature type="compositionally biased region" description="Basic and acidic residues" evidence="1">
    <location>
        <begin position="230"/>
        <end position="245"/>
    </location>
</feature>
<dbReference type="InterPro" id="IPR013403">
    <property type="entry name" value="CRISPR-assoc_prot_Csb1/Cas7u"/>
</dbReference>
<evidence type="ECO:0000256" key="1">
    <source>
        <dbReference type="SAM" id="MobiDB-lite"/>
    </source>
</evidence>
<dbReference type="RefSeq" id="WP_106091002.1">
    <property type="nucleotide sequence ID" value="NZ_PVNL01000078.1"/>
</dbReference>
<dbReference type="AlphaFoldDB" id="A0A2S9YME7"/>
<protein>
    <submittedName>
        <fullName evidence="2">CRISPR-associated protein</fullName>
    </submittedName>
</protein>
<sequence>MSIEVTPLTLDLLQTAITGDGAAFRLRARLQPAGGPGDKVFPPTYSDGQDGKKQATRYATESRVIDGERKPAVLLDSVAAQANRMELALLEARRRRDIRLPLVSVDFEAEFPDLGRISALEAPHRVYDALLRDATLDGTAFRGSEIGRRLTEASPSDARAMLEYCPTALIFGAWDSTGPLGGSGHKFQRVLVSEVVGIGFEAGTKVGSRLDPVDIAASVRINIPKEDSDNWSVDEKGKSKGRPSEVNHSNIAPTRDVEAGGVTFEYALHIAVLSLPALRRVRFGSWDAKTSDAARVLLSALGVLAVLLQRREGYDFRSRCSLVPEAPAHLEYMLADGTVRPLSVTVPEAQTIYGQALAKAKKAGVTWVEDDVVLQPMAKLVQLIRASREARRAGAAEE</sequence>
<reference evidence="2 3" key="1">
    <citation type="submission" date="2018-03" db="EMBL/GenBank/DDBJ databases">
        <title>Draft Genome Sequences of the Obligatory Marine Myxobacteria Enhygromyxa salina SWB007.</title>
        <authorList>
            <person name="Poehlein A."/>
            <person name="Moghaddam J.A."/>
            <person name="Harms H."/>
            <person name="Alanjari M."/>
            <person name="Koenig G.M."/>
            <person name="Daniel R."/>
            <person name="Schaeberle T.F."/>
        </authorList>
    </citation>
    <scope>NUCLEOTIDE SEQUENCE [LARGE SCALE GENOMIC DNA]</scope>
    <source>
        <strain evidence="2 3">SWB007</strain>
    </source>
</reference>
<organism evidence="2 3">
    <name type="scientific">Enhygromyxa salina</name>
    <dbReference type="NCBI Taxonomy" id="215803"/>
    <lineage>
        <taxon>Bacteria</taxon>
        <taxon>Pseudomonadati</taxon>
        <taxon>Myxococcota</taxon>
        <taxon>Polyangia</taxon>
        <taxon>Nannocystales</taxon>
        <taxon>Nannocystaceae</taxon>
        <taxon>Enhygromyxa</taxon>
    </lineage>
</organism>
<dbReference type="OrthoDB" id="190628at2"/>
<name>A0A2S9YME7_9BACT</name>
<feature type="region of interest" description="Disordered" evidence="1">
    <location>
        <begin position="34"/>
        <end position="56"/>
    </location>
</feature>
<dbReference type="NCBIfam" id="TIGR02570">
    <property type="entry name" value="cas7_GSU0053"/>
    <property type="match status" value="1"/>
</dbReference>
<comment type="caution">
    <text evidence="2">The sequence shown here is derived from an EMBL/GenBank/DDBJ whole genome shotgun (WGS) entry which is preliminary data.</text>
</comment>
<gene>
    <name evidence="2" type="ORF">ENSA7_40480</name>
</gene>
<dbReference type="EMBL" id="PVNL01000078">
    <property type="protein sequence ID" value="PRQ06271.1"/>
    <property type="molecule type" value="Genomic_DNA"/>
</dbReference>
<proteinExistence type="predicted"/>
<accession>A0A2S9YME7</accession>
<feature type="region of interest" description="Disordered" evidence="1">
    <location>
        <begin position="230"/>
        <end position="252"/>
    </location>
</feature>
<evidence type="ECO:0000313" key="3">
    <source>
        <dbReference type="Proteomes" id="UP000238823"/>
    </source>
</evidence>
<evidence type="ECO:0000313" key="2">
    <source>
        <dbReference type="EMBL" id="PRQ06271.1"/>
    </source>
</evidence>
<dbReference type="Proteomes" id="UP000238823">
    <property type="component" value="Unassembled WGS sequence"/>
</dbReference>